<dbReference type="Gene3D" id="3.40.50.11090">
    <property type="match status" value="1"/>
</dbReference>
<dbReference type="GO" id="GO:0009103">
    <property type="term" value="P:lipopolysaccharide biosynthetic process"/>
    <property type="evidence" value="ECO:0007669"/>
    <property type="project" value="TreeGrafter"/>
</dbReference>
<name>A0A0H2ZQD3_STRP2</name>
<dbReference type="PaxDb" id="373153-SPD_0322"/>
<dbReference type="Gene3D" id="3.40.50.2000">
    <property type="entry name" value="Glycogen Phosphorylase B"/>
    <property type="match status" value="1"/>
</dbReference>
<dbReference type="Proteomes" id="UP000001452">
    <property type="component" value="Chromosome"/>
</dbReference>
<dbReference type="PANTHER" id="PTHR46401:SF2">
    <property type="entry name" value="GLYCOSYLTRANSFERASE WBBK-RELATED"/>
    <property type="match status" value="1"/>
</dbReference>
<dbReference type="BioCyc" id="SPNE373153:G1G6V-354-MONOMER"/>
<dbReference type="GO" id="GO:0016757">
    <property type="term" value="F:glycosyltransferase activity"/>
    <property type="evidence" value="ECO:0007669"/>
    <property type="project" value="UniProtKB-KW"/>
</dbReference>
<dbReference type="CDD" id="cd03801">
    <property type="entry name" value="GT4_PimA-like"/>
    <property type="match status" value="1"/>
</dbReference>
<organism evidence="2 3">
    <name type="scientific">Streptococcus pneumoniae serotype 2 (strain D39 / NCTC 7466)</name>
    <dbReference type="NCBI Taxonomy" id="373153"/>
    <lineage>
        <taxon>Bacteria</taxon>
        <taxon>Bacillati</taxon>
        <taxon>Bacillota</taxon>
        <taxon>Bacilli</taxon>
        <taxon>Lactobacillales</taxon>
        <taxon>Streptococcaceae</taxon>
        <taxon>Streptococcus</taxon>
    </lineage>
</organism>
<keyword evidence="2" id="KW-0328">Glycosyltransferase</keyword>
<gene>
    <name evidence="2" type="primary">cps2G</name>
    <name evidence="2" type="ordered locus">SPD_0322</name>
</gene>
<evidence type="ECO:0000313" key="3">
    <source>
        <dbReference type="Proteomes" id="UP000001452"/>
    </source>
</evidence>
<dbReference type="KEGG" id="spd:SPD_0322"/>
<dbReference type="HOGENOM" id="CLU_009583_43_0_9"/>
<evidence type="ECO:0000313" key="2">
    <source>
        <dbReference type="EMBL" id="ABJ54989.1"/>
    </source>
</evidence>
<keyword evidence="1 2" id="KW-0808">Transferase</keyword>
<protein>
    <submittedName>
        <fullName evidence="2">Glycosyl transferase, group 1 family protein</fullName>
        <ecNumber evidence="2">2.4.1.-</ecNumber>
    </submittedName>
</protein>
<sequence length="348" mass="40411">MKINFILPFKRMTGGIRVIYTYANYLIDQGHDVVCYVPMISYRGRNQTIFYRIKASLGNTLKNDNWFDKKFDLKRIPVVSEKYIRDADVVIATAWQTAYDVANFSSSKGHKFYFIQDYEIFNGGKEEVEASYRLPLTLITVTRSLKKAIQKFTDKTIYVVYNGLSDNEYLHTEKISHKDLTLMMMYHESEHKKSQEGLQIIAKLKKRYPDMKINIFGRRIPEKLPDTYNVLINPEREKILKMYQESDVYLFTSEIEAWGLPIVEAMANKCAVVGRSRGALLELSNGQNTIVVEELSEIYNKVVHLQEDRLLLAQVQNEGYKTVIPLNWSNSCLEFEKIISGVYIENGK</sequence>
<dbReference type="PANTHER" id="PTHR46401">
    <property type="entry name" value="GLYCOSYLTRANSFERASE WBBK-RELATED"/>
    <property type="match status" value="1"/>
</dbReference>
<dbReference type="SUPFAM" id="SSF53756">
    <property type="entry name" value="UDP-Glycosyltransferase/glycogen phosphorylase"/>
    <property type="match status" value="1"/>
</dbReference>
<dbReference type="AlphaFoldDB" id="A0A0H2ZQD3"/>
<dbReference type="eggNOG" id="COG0438">
    <property type="taxonomic scope" value="Bacteria"/>
</dbReference>
<accession>A0A0H2ZQD3</accession>
<dbReference type="Pfam" id="PF13692">
    <property type="entry name" value="Glyco_trans_1_4"/>
    <property type="match status" value="1"/>
</dbReference>
<dbReference type="EC" id="2.4.1.-" evidence="2"/>
<evidence type="ECO:0000256" key="1">
    <source>
        <dbReference type="ARBA" id="ARBA00022679"/>
    </source>
</evidence>
<keyword evidence="3" id="KW-1185">Reference proteome</keyword>
<proteinExistence type="predicted"/>
<dbReference type="RefSeq" id="WP_000700123.1">
    <property type="nucleotide sequence ID" value="NC_008533.2"/>
</dbReference>
<reference evidence="2 3" key="1">
    <citation type="journal article" date="2007" name="J. Bacteriol.">
        <title>Genome sequence of Avery's virulent serotype 2 strain D39 of Streptococcus pneumoniae and comparison with that of unencapsulated laboratory strain R6.</title>
        <authorList>
            <person name="Lanie J.A."/>
            <person name="Ng W.L."/>
            <person name="Kazmierczak K.M."/>
            <person name="Andrzejewski T.M."/>
            <person name="Davidsen T.M."/>
            <person name="Wayne K.J."/>
            <person name="Tettelin H."/>
            <person name="Glass J.I."/>
            <person name="Winkler M.E."/>
        </authorList>
    </citation>
    <scope>NUCLEOTIDE SEQUENCE [LARGE SCALE GENOMIC DNA]</scope>
    <source>
        <strain evidence="3">D39 / NCTC 7466</strain>
    </source>
</reference>
<dbReference type="EMBL" id="CP000410">
    <property type="protein sequence ID" value="ABJ54989.1"/>
    <property type="molecule type" value="Genomic_DNA"/>
</dbReference>